<organism evidence="2 3">
    <name type="scientific">Arenibacterium halophilum</name>
    <dbReference type="NCBI Taxonomy" id="2583821"/>
    <lineage>
        <taxon>Bacteria</taxon>
        <taxon>Pseudomonadati</taxon>
        <taxon>Pseudomonadota</taxon>
        <taxon>Alphaproteobacteria</taxon>
        <taxon>Rhodobacterales</taxon>
        <taxon>Paracoccaceae</taxon>
        <taxon>Arenibacterium</taxon>
    </lineage>
</organism>
<sequence length="237" mass="26458">MQSYIIHMSKSTARRPNAERLLRDLPGAELVEAVDGRDPGQIADLVTHPGDLFRPRYPFDLRAPEVGVFASHRACWQRIVDSGDDCGLVVEDDLAVDPDRLARALDMIAAQAARSMYVRLPVKQRERPARMLAEAGDLRLILPRVIGLQCIAQVVGRDAAQRLLHLTARIDRPVDTLLQMHWITGQPVHAVLGTGNREVAPEIGGSTIQTKTPPGGKLRRELARAWYRAQMHLRPQR</sequence>
<dbReference type="InterPro" id="IPR002654">
    <property type="entry name" value="Glyco_trans_25"/>
</dbReference>
<gene>
    <name evidence="2" type="ORF">FGK64_16945</name>
</gene>
<reference evidence="2 3" key="1">
    <citation type="submission" date="2019-05" db="EMBL/GenBank/DDBJ databases">
        <title>Marivita sp. nov. isolated from sea sediment.</title>
        <authorList>
            <person name="Kim W."/>
        </authorList>
    </citation>
    <scope>NUCLEOTIDE SEQUENCE [LARGE SCALE GENOMIC DNA]</scope>
    <source>
        <strain evidence="2 3">CAU 1492</strain>
    </source>
</reference>
<accession>A0ABY2X619</accession>
<evidence type="ECO:0000313" key="2">
    <source>
        <dbReference type="EMBL" id="TMV10896.1"/>
    </source>
</evidence>
<evidence type="ECO:0000259" key="1">
    <source>
        <dbReference type="Pfam" id="PF01755"/>
    </source>
</evidence>
<evidence type="ECO:0000313" key="3">
    <source>
        <dbReference type="Proteomes" id="UP001191082"/>
    </source>
</evidence>
<name>A0ABY2X619_9RHOB</name>
<dbReference type="Pfam" id="PF01755">
    <property type="entry name" value="Glyco_transf_25"/>
    <property type="match status" value="1"/>
</dbReference>
<keyword evidence="3" id="KW-1185">Reference proteome</keyword>
<dbReference type="EMBL" id="VCPC01000004">
    <property type="protein sequence ID" value="TMV10896.1"/>
    <property type="molecule type" value="Genomic_DNA"/>
</dbReference>
<comment type="caution">
    <text evidence="2">The sequence shown here is derived from an EMBL/GenBank/DDBJ whole genome shotgun (WGS) entry which is preliminary data.</text>
</comment>
<protein>
    <submittedName>
        <fullName evidence="2">Glycosyltransferase family 25 protein</fullName>
    </submittedName>
</protein>
<proteinExistence type="predicted"/>
<feature type="domain" description="Glycosyl transferase family 25" evidence="1">
    <location>
        <begin position="2"/>
        <end position="175"/>
    </location>
</feature>
<dbReference type="CDD" id="cd06532">
    <property type="entry name" value="Glyco_transf_25"/>
    <property type="match status" value="1"/>
</dbReference>
<dbReference type="Proteomes" id="UP001191082">
    <property type="component" value="Unassembled WGS sequence"/>
</dbReference>